<keyword evidence="1" id="KW-0489">Methyltransferase</keyword>
<evidence type="ECO:0000313" key="6">
    <source>
        <dbReference type="Proteomes" id="UP001501337"/>
    </source>
</evidence>
<dbReference type="Gene3D" id="3.40.1280.10">
    <property type="match status" value="1"/>
</dbReference>
<dbReference type="CDD" id="cd18103">
    <property type="entry name" value="SpoU-like_RlmB"/>
    <property type="match status" value="1"/>
</dbReference>
<dbReference type="Pfam" id="PF00588">
    <property type="entry name" value="SpoU_methylase"/>
    <property type="match status" value="1"/>
</dbReference>
<evidence type="ECO:0000256" key="1">
    <source>
        <dbReference type="ARBA" id="ARBA00022603"/>
    </source>
</evidence>
<evidence type="ECO:0000256" key="2">
    <source>
        <dbReference type="ARBA" id="ARBA00022679"/>
    </source>
</evidence>
<organism evidence="5 6">
    <name type="scientific">Allohahella marinimesophila</name>
    <dbReference type="NCBI Taxonomy" id="1054972"/>
    <lineage>
        <taxon>Bacteria</taxon>
        <taxon>Pseudomonadati</taxon>
        <taxon>Pseudomonadota</taxon>
        <taxon>Gammaproteobacteria</taxon>
        <taxon>Oceanospirillales</taxon>
        <taxon>Hahellaceae</taxon>
        <taxon>Allohahella</taxon>
    </lineage>
</organism>
<dbReference type="SUPFAM" id="SSF75217">
    <property type="entry name" value="alpha/beta knot"/>
    <property type="match status" value="1"/>
</dbReference>
<feature type="region of interest" description="Disordered" evidence="3">
    <location>
        <begin position="1"/>
        <end position="37"/>
    </location>
</feature>
<dbReference type="Proteomes" id="UP001501337">
    <property type="component" value="Unassembled WGS sequence"/>
</dbReference>
<reference evidence="6" key="1">
    <citation type="journal article" date="2019" name="Int. J. Syst. Evol. Microbiol.">
        <title>The Global Catalogue of Microorganisms (GCM) 10K type strain sequencing project: providing services to taxonomists for standard genome sequencing and annotation.</title>
        <authorList>
            <consortium name="The Broad Institute Genomics Platform"/>
            <consortium name="The Broad Institute Genome Sequencing Center for Infectious Disease"/>
            <person name="Wu L."/>
            <person name="Ma J."/>
        </authorList>
    </citation>
    <scope>NUCLEOTIDE SEQUENCE [LARGE SCALE GENOMIC DNA]</scope>
    <source>
        <strain evidence="6">JCM 17555</strain>
    </source>
</reference>
<proteinExistence type="predicted"/>
<dbReference type="InterPro" id="IPR013123">
    <property type="entry name" value="SpoU_subst-bd"/>
</dbReference>
<dbReference type="Pfam" id="PF08032">
    <property type="entry name" value="SpoU_sub_bind"/>
    <property type="match status" value="1"/>
</dbReference>
<keyword evidence="6" id="KW-1185">Reference proteome</keyword>
<dbReference type="InterPro" id="IPR029064">
    <property type="entry name" value="Ribosomal_eL30-like_sf"/>
</dbReference>
<dbReference type="SMART" id="SM00967">
    <property type="entry name" value="SpoU_sub_bind"/>
    <property type="match status" value="1"/>
</dbReference>
<dbReference type="InterPro" id="IPR004441">
    <property type="entry name" value="rRNA_MeTrfase_TrmH"/>
</dbReference>
<evidence type="ECO:0000256" key="3">
    <source>
        <dbReference type="SAM" id="MobiDB-lite"/>
    </source>
</evidence>
<dbReference type="RefSeq" id="WP_344807646.1">
    <property type="nucleotide sequence ID" value="NZ_BAABBO010000012.1"/>
</dbReference>
<dbReference type="PANTHER" id="PTHR46429">
    <property type="entry name" value="23S RRNA (GUANOSINE-2'-O-)-METHYLTRANSFERASE RLMB"/>
    <property type="match status" value="1"/>
</dbReference>
<dbReference type="InterPro" id="IPR029026">
    <property type="entry name" value="tRNA_m1G_MTases_N"/>
</dbReference>
<keyword evidence="2" id="KW-0808">Transferase</keyword>
<name>A0ABP7PQI9_9GAMM</name>
<dbReference type="SUPFAM" id="SSF55315">
    <property type="entry name" value="L30e-like"/>
    <property type="match status" value="1"/>
</dbReference>
<dbReference type="InterPro" id="IPR001537">
    <property type="entry name" value="SpoU_MeTrfase"/>
</dbReference>
<protein>
    <submittedName>
        <fullName evidence="5">23S rRNA (Guanosine(2251)-2'-O)-methyltransferase RlmB</fullName>
    </submittedName>
</protein>
<dbReference type="Gene3D" id="3.30.1330.30">
    <property type="match status" value="1"/>
</dbReference>
<evidence type="ECO:0000313" key="5">
    <source>
        <dbReference type="EMBL" id="GAA3969601.1"/>
    </source>
</evidence>
<comment type="caution">
    <text evidence="5">The sequence shown here is derived from an EMBL/GenBank/DDBJ whole genome shotgun (WGS) entry which is preliminary data.</text>
</comment>
<sequence>MARQQRNRPRQAENEAGQADANRQGPRGRKRQAGAIKADAGGDSAAYVYGIHAVASLLSHRPEAILRLCVRNDKPSQKLAELLGQIDEAVKASNGQLQVSRVDGPVLDDMVPGVHQGVVAEVRPLQEQGESALDELLDRWNDSASPLRLLVLDGVTDPHNLGACLRSACAAGVAAVIMPKDRSASLTAVARKVAVGAAELVPVIRVTNLARTLGLIQQYGVWIAGADGEAENSIFQLKLPDRVAFVLGSEGRGMRRLTRESCDQLFSIPMPGAIESLNVSVACGVTLFESVRQSLPIRP</sequence>
<feature type="domain" description="RNA 2-O ribose methyltransferase substrate binding" evidence="4">
    <location>
        <begin position="47"/>
        <end position="128"/>
    </location>
</feature>
<accession>A0ABP7PQI9</accession>
<dbReference type="InterPro" id="IPR029028">
    <property type="entry name" value="Alpha/beta_knot_MTases"/>
</dbReference>
<dbReference type="NCBIfam" id="TIGR00186">
    <property type="entry name" value="rRNA_methyl_3"/>
    <property type="match status" value="1"/>
</dbReference>
<gene>
    <name evidence="5" type="primary">rlmB</name>
    <name evidence="5" type="ORF">GCM10022278_29170</name>
</gene>
<evidence type="ECO:0000259" key="4">
    <source>
        <dbReference type="SMART" id="SM00967"/>
    </source>
</evidence>
<dbReference type="EMBL" id="BAABBO010000012">
    <property type="protein sequence ID" value="GAA3969601.1"/>
    <property type="molecule type" value="Genomic_DNA"/>
</dbReference>
<dbReference type="PANTHER" id="PTHR46429:SF1">
    <property type="entry name" value="23S RRNA (GUANOSINE-2'-O-)-METHYLTRANSFERASE RLMB"/>
    <property type="match status" value="1"/>
</dbReference>